<gene>
    <name evidence="1" type="ORF">ERUC_LOCUS19272</name>
</gene>
<comment type="caution">
    <text evidence="1">The sequence shown here is derived from an EMBL/GenBank/DDBJ whole genome shotgun (WGS) entry which is preliminary data.</text>
</comment>
<organism evidence="1 2">
    <name type="scientific">Eruca vesicaria subsp. sativa</name>
    <name type="common">Garden rocket</name>
    <name type="synonym">Eruca sativa</name>
    <dbReference type="NCBI Taxonomy" id="29727"/>
    <lineage>
        <taxon>Eukaryota</taxon>
        <taxon>Viridiplantae</taxon>
        <taxon>Streptophyta</taxon>
        <taxon>Embryophyta</taxon>
        <taxon>Tracheophyta</taxon>
        <taxon>Spermatophyta</taxon>
        <taxon>Magnoliopsida</taxon>
        <taxon>eudicotyledons</taxon>
        <taxon>Gunneridae</taxon>
        <taxon>Pentapetalae</taxon>
        <taxon>rosids</taxon>
        <taxon>malvids</taxon>
        <taxon>Brassicales</taxon>
        <taxon>Brassicaceae</taxon>
        <taxon>Brassiceae</taxon>
        <taxon>Eruca</taxon>
    </lineage>
</organism>
<sequence>MSFHLFLQVHVLELNLLFQRPIAIRMWRILAWSIPFNLMPLWIKTVLVRVEQKALTLHPPRFSTSNSEMSKF</sequence>
<dbReference type="EMBL" id="CAKOAT010182932">
    <property type="protein sequence ID" value="CAH8353517.1"/>
    <property type="molecule type" value="Genomic_DNA"/>
</dbReference>
<protein>
    <submittedName>
        <fullName evidence="1">Uncharacterized protein</fullName>
    </submittedName>
</protein>
<reference evidence="1 2" key="1">
    <citation type="submission" date="2022-03" db="EMBL/GenBank/DDBJ databases">
        <authorList>
            <person name="Macdonald S."/>
            <person name="Ahmed S."/>
            <person name="Newling K."/>
        </authorList>
    </citation>
    <scope>NUCLEOTIDE SEQUENCE [LARGE SCALE GENOMIC DNA]</scope>
</reference>
<dbReference type="Proteomes" id="UP001642260">
    <property type="component" value="Unassembled WGS sequence"/>
</dbReference>
<accession>A0ABC8K9M9</accession>
<evidence type="ECO:0000313" key="2">
    <source>
        <dbReference type="Proteomes" id="UP001642260"/>
    </source>
</evidence>
<feature type="non-terminal residue" evidence="1">
    <location>
        <position position="72"/>
    </location>
</feature>
<dbReference type="AlphaFoldDB" id="A0ABC8K9M9"/>
<evidence type="ECO:0000313" key="1">
    <source>
        <dbReference type="EMBL" id="CAH8353517.1"/>
    </source>
</evidence>
<proteinExistence type="predicted"/>
<keyword evidence="2" id="KW-1185">Reference proteome</keyword>
<name>A0ABC8K9M9_ERUVS</name>